<dbReference type="EMBL" id="MN740474">
    <property type="protein sequence ID" value="QHU28716.1"/>
    <property type="molecule type" value="Genomic_DNA"/>
</dbReference>
<dbReference type="AlphaFoldDB" id="A0A6C0LCM5"/>
<dbReference type="Pfam" id="PF04230">
    <property type="entry name" value="PS_pyruv_trans"/>
    <property type="match status" value="1"/>
</dbReference>
<evidence type="ECO:0000259" key="1">
    <source>
        <dbReference type="Pfam" id="PF04230"/>
    </source>
</evidence>
<proteinExistence type="predicted"/>
<accession>A0A6C0LCM5</accession>
<feature type="domain" description="Polysaccharide pyruvyl transferase" evidence="1">
    <location>
        <begin position="21"/>
        <end position="191"/>
    </location>
</feature>
<reference evidence="2" key="1">
    <citation type="journal article" date="2020" name="Nature">
        <title>Giant virus diversity and host interactions through global metagenomics.</title>
        <authorList>
            <person name="Schulz F."/>
            <person name="Roux S."/>
            <person name="Paez-Espino D."/>
            <person name="Jungbluth S."/>
            <person name="Walsh D.A."/>
            <person name="Denef V.J."/>
            <person name="McMahon K.D."/>
            <person name="Konstantinidis K.T."/>
            <person name="Eloe-Fadrosh E.A."/>
            <person name="Kyrpides N.C."/>
            <person name="Woyke T."/>
        </authorList>
    </citation>
    <scope>NUCLEOTIDE SEQUENCE</scope>
    <source>
        <strain evidence="2">GVMAG-M-3300027791-30</strain>
    </source>
</reference>
<sequence length="256" mass="29332">MILLWMQGDPLTNIGDIITPYLYKKFKKEEPIHWTNYFKTNEDIILSTGSILNNISTNSNVIIWGSGIIKKKENLNSVKQVLAVRGPITRKVLLDNNIYCPEIYGDPALCLPKVYPKKKNYKYKLGIIPHFVDYDVIFNLYCDNNEINIISTRLDVEPFIDEVCKCKKIISTSLHGLIISHAYSIPGIAIKISDKLCGDGTKFIDYKLSVGLDEKNIKEIDINNKDINFLLNLVDQEVQPNFPINTDKLWDCCPFR</sequence>
<organism evidence="2">
    <name type="scientific">viral metagenome</name>
    <dbReference type="NCBI Taxonomy" id="1070528"/>
    <lineage>
        <taxon>unclassified sequences</taxon>
        <taxon>metagenomes</taxon>
        <taxon>organismal metagenomes</taxon>
    </lineage>
</organism>
<evidence type="ECO:0000313" key="2">
    <source>
        <dbReference type="EMBL" id="QHU28716.1"/>
    </source>
</evidence>
<dbReference type="InterPro" id="IPR007345">
    <property type="entry name" value="Polysacch_pyruvyl_Trfase"/>
</dbReference>
<protein>
    <recommendedName>
        <fullName evidence="1">Polysaccharide pyruvyl transferase domain-containing protein</fullName>
    </recommendedName>
</protein>
<name>A0A6C0LCM5_9ZZZZ</name>